<name>A0A934QZV2_9BACT</name>
<keyword evidence="2" id="KW-1185">Reference proteome</keyword>
<proteinExistence type="predicted"/>
<protein>
    <submittedName>
        <fullName evidence="1">DUF3368 domain-containing protein</fullName>
    </submittedName>
</protein>
<dbReference type="PANTHER" id="PTHR39550">
    <property type="entry name" value="SLL0658 PROTEIN"/>
    <property type="match status" value="1"/>
</dbReference>
<accession>A0A934QZV2</accession>
<organism evidence="1 2">
    <name type="scientific">Luteolibacter yonseiensis</name>
    <dbReference type="NCBI Taxonomy" id="1144680"/>
    <lineage>
        <taxon>Bacteria</taxon>
        <taxon>Pseudomonadati</taxon>
        <taxon>Verrucomicrobiota</taxon>
        <taxon>Verrucomicrobiia</taxon>
        <taxon>Verrucomicrobiales</taxon>
        <taxon>Verrucomicrobiaceae</taxon>
        <taxon>Luteolibacter</taxon>
    </lineage>
</organism>
<dbReference type="RefSeq" id="WP_200350749.1">
    <property type="nucleotide sequence ID" value="NZ_BAABHZ010000008.1"/>
</dbReference>
<reference evidence="1" key="1">
    <citation type="submission" date="2021-01" db="EMBL/GenBank/DDBJ databases">
        <title>Modified the classification status of verrucomicrobia.</title>
        <authorList>
            <person name="Feng X."/>
        </authorList>
    </citation>
    <scope>NUCLEOTIDE SEQUENCE</scope>
    <source>
        <strain evidence="1">JCM 18052</strain>
    </source>
</reference>
<dbReference type="EMBL" id="JAENIK010000009">
    <property type="protein sequence ID" value="MBK1815793.1"/>
    <property type="molecule type" value="Genomic_DNA"/>
</dbReference>
<dbReference type="Pfam" id="PF11848">
    <property type="entry name" value="DUF3368"/>
    <property type="match status" value="1"/>
</dbReference>
<dbReference type="AlphaFoldDB" id="A0A934QZV2"/>
<evidence type="ECO:0000313" key="2">
    <source>
        <dbReference type="Proteomes" id="UP000600139"/>
    </source>
</evidence>
<comment type="caution">
    <text evidence="1">The sequence shown here is derived from an EMBL/GenBank/DDBJ whole genome shotgun (WGS) entry which is preliminary data.</text>
</comment>
<evidence type="ECO:0000313" key="1">
    <source>
        <dbReference type="EMBL" id="MBK1815793.1"/>
    </source>
</evidence>
<gene>
    <name evidence="1" type="ORF">JIN84_09200</name>
</gene>
<dbReference type="InterPro" id="IPR021799">
    <property type="entry name" value="PIN-like_prokaryotic"/>
</dbReference>
<dbReference type="PANTHER" id="PTHR39550:SF1">
    <property type="entry name" value="SLL0658 PROTEIN"/>
    <property type="match status" value="1"/>
</dbReference>
<dbReference type="Proteomes" id="UP000600139">
    <property type="component" value="Unassembled WGS sequence"/>
</dbReference>
<sequence>MNSIFAHPVVCNTGPLIGLARVRLEWLPFELFPEVLIPKEVHLELVAKDSPDGDRLELALGRAHIVPLQVQPDRLLLAELDSGEAAVIATALRFGLSSVLIDERRARRIASRVYGLEVKGTAGLLLEAKRRGMIDYVRPHLEGMVRGGYFLGPNLVAACLAAAGED</sequence>